<evidence type="ECO:0000256" key="1">
    <source>
        <dbReference type="ARBA" id="ARBA00022574"/>
    </source>
</evidence>
<dbReference type="Proteomes" id="UP000008370">
    <property type="component" value="Unassembled WGS sequence"/>
</dbReference>
<dbReference type="Pfam" id="PF00400">
    <property type="entry name" value="WD40"/>
    <property type="match status" value="4"/>
</dbReference>
<feature type="repeat" description="WD" evidence="3">
    <location>
        <begin position="108"/>
        <end position="149"/>
    </location>
</feature>
<name>K5VYB3_PHACS</name>
<dbReference type="SMART" id="SM00320">
    <property type="entry name" value="WD40"/>
    <property type="match status" value="5"/>
</dbReference>
<dbReference type="InterPro" id="IPR036322">
    <property type="entry name" value="WD40_repeat_dom_sf"/>
</dbReference>
<feature type="repeat" description="WD" evidence="3">
    <location>
        <begin position="150"/>
        <end position="184"/>
    </location>
</feature>
<protein>
    <submittedName>
        <fullName evidence="4">Uncharacterized protein</fullName>
    </submittedName>
</protein>
<dbReference type="InParanoid" id="K5VYB3"/>
<sequence length="406" mass="44410">MEDVISHEQSLTFTRQIVTAADLAEWSDATLDSAGRLTDAHAFTGSSNADTQPLKLKQLIFTDSQHSSQRCKCFAFSADGKLLAASFESSDILVWRLSDGLLVQRLHRQGHTDRVMALSFSPVDYTLVSGSNDRTAIVWDTRCGRVLLRLGRHNGTVDSIAYAPNGTAIATGSGGGDRSVKIWDALIGAYLHSFSVDEDVYSLAFSPDGSFLCVELDTSCNIYGIHTYTRAATLQHVVGKRLFSSMSHQVDRIVTAPDSDDPGQVKIWSTVTGEELLTIDHSMRLSYPVAFSPNGAEVVAGCEADTAAVTYDSRTGQLRHVFKLTKPAHLAAYSPDGHYIAFGARFGSHVELYDAKSEAFLANFDGQEEAGLISEIRFSSDSHALLARFEWGPLLLYNVQDVLRMR</sequence>
<dbReference type="PANTHER" id="PTHR19879">
    <property type="entry name" value="TRANSCRIPTION INITIATION FACTOR TFIID"/>
    <property type="match status" value="1"/>
</dbReference>
<dbReference type="PROSITE" id="PS00678">
    <property type="entry name" value="WD_REPEATS_1"/>
    <property type="match status" value="1"/>
</dbReference>
<evidence type="ECO:0000313" key="4">
    <source>
        <dbReference type="EMBL" id="EKM56573.1"/>
    </source>
</evidence>
<dbReference type="PANTHER" id="PTHR19879:SF9">
    <property type="entry name" value="TRANSCRIPTION INITIATION FACTOR TFIID SUBUNIT 5"/>
    <property type="match status" value="1"/>
</dbReference>
<gene>
    <name evidence="4" type="ORF">PHACADRAFT_253781</name>
</gene>
<dbReference type="KEGG" id="pco:PHACADRAFT_253781"/>
<keyword evidence="5" id="KW-1185">Reference proteome</keyword>
<evidence type="ECO:0000313" key="5">
    <source>
        <dbReference type="Proteomes" id="UP000008370"/>
    </source>
</evidence>
<organism evidence="4 5">
    <name type="scientific">Phanerochaete carnosa (strain HHB-10118-sp)</name>
    <name type="common">White-rot fungus</name>
    <name type="synonym">Peniophora carnosa</name>
    <dbReference type="NCBI Taxonomy" id="650164"/>
    <lineage>
        <taxon>Eukaryota</taxon>
        <taxon>Fungi</taxon>
        <taxon>Dikarya</taxon>
        <taxon>Basidiomycota</taxon>
        <taxon>Agaricomycotina</taxon>
        <taxon>Agaricomycetes</taxon>
        <taxon>Polyporales</taxon>
        <taxon>Phanerochaetaceae</taxon>
        <taxon>Phanerochaete</taxon>
    </lineage>
</organism>
<keyword evidence="1 3" id="KW-0853">WD repeat</keyword>
<dbReference type="GeneID" id="18915875"/>
<dbReference type="RefSeq" id="XP_007394418.1">
    <property type="nucleotide sequence ID" value="XM_007394356.1"/>
</dbReference>
<dbReference type="InterPro" id="IPR001680">
    <property type="entry name" value="WD40_rpt"/>
</dbReference>
<evidence type="ECO:0000256" key="3">
    <source>
        <dbReference type="PROSITE-ProRule" id="PRU00221"/>
    </source>
</evidence>
<proteinExistence type="predicted"/>
<accession>K5VYB3</accession>
<dbReference type="InterPro" id="IPR015943">
    <property type="entry name" value="WD40/YVTN_repeat-like_dom_sf"/>
</dbReference>
<dbReference type="PROSITE" id="PS50294">
    <property type="entry name" value="WD_REPEATS_REGION"/>
    <property type="match status" value="2"/>
</dbReference>
<dbReference type="OrthoDB" id="1367865at2759"/>
<dbReference type="EMBL" id="JH930471">
    <property type="protein sequence ID" value="EKM56573.1"/>
    <property type="molecule type" value="Genomic_DNA"/>
</dbReference>
<dbReference type="Gene3D" id="2.130.10.10">
    <property type="entry name" value="YVTN repeat-like/Quinoprotein amine dehydrogenase"/>
    <property type="match status" value="2"/>
</dbReference>
<dbReference type="InterPro" id="IPR019775">
    <property type="entry name" value="WD40_repeat_CS"/>
</dbReference>
<dbReference type="AlphaFoldDB" id="K5VYB3"/>
<dbReference type="PROSITE" id="PS50082">
    <property type="entry name" value="WD_REPEATS_2"/>
    <property type="match status" value="2"/>
</dbReference>
<dbReference type="HOGENOM" id="CLU_000288_57_36_1"/>
<keyword evidence="2" id="KW-0677">Repeat</keyword>
<reference evidence="4 5" key="1">
    <citation type="journal article" date="2012" name="BMC Genomics">
        <title>Comparative genomics of the white-rot fungi, Phanerochaete carnosa and P. chrysosporium, to elucidate the genetic basis of the distinct wood types they colonize.</title>
        <authorList>
            <person name="Suzuki H."/>
            <person name="MacDonald J."/>
            <person name="Syed K."/>
            <person name="Salamov A."/>
            <person name="Hori C."/>
            <person name="Aerts A."/>
            <person name="Henrissat B."/>
            <person name="Wiebenga A."/>
            <person name="vanKuyk P.A."/>
            <person name="Barry K."/>
            <person name="Lindquist E."/>
            <person name="LaButti K."/>
            <person name="Lapidus A."/>
            <person name="Lucas S."/>
            <person name="Coutinho P."/>
            <person name="Gong Y."/>
            <person name="Samejima M."/>
            <person name="Mahadevan R."/>
            <person name="Abou-Zaid M."/>
            <person name="de Vries R.P."/>
            <person name="Igarashi K."/>
            <person name="Yadav J.S."/>
            <person name="Grigoriev I.V."/>
            <person name="Master E.R."/>
        </authorList>
    </citation>
    <scope>NUCLEOTIDE SEQUENCE [LARGE SCALE GENOMIC DNA]</scope>
    <source>
        <strain evidence="4 5">HHB-10118-sp</strain>
    </source>
</reference>
<evidence type="ECO:0000256" key="2">
    <source>
        <dbReference type="ARBA" id="ARBA00022737"/>
    </source>
</evidence>
<dbReference type="SUPFAM" id="SSF50978">
    <property type="entry name" value="WD40 repeat-like"/>
    <property type="match status" value="1"/>
</dbReference>
<dbReference type="STRING" id="650164.K5VYB3"/>